<feature type="region of interest" description="Disordered" evidence="2">
    <location>
        <begin position="1"/>
        <end position="110"/>
    </location>
</feature>
<feature type="compositionally biased region" description="Basic and acidic residues" evidence="2">
    <location>
        <begin position="7"/>
        <end position="20"/>
    </location>
</feature>
<reference evidence="3" key="1">
    <citation type="submission" date="2023-04" db="EMBL/GenBank/DDBJ databases">
        <title>Black Yeasts Isolated from many extreme environments.</title>
        <authorList>
            <person name="Coleine C."/>
            <person name="Stajich J.E."/>
            <person name="Selbmann L."/>
        </authorList>
    </citation>
    <scope>NUCLEOTIDE SEQUENCE</scope>
    <source>
        <strain evidence="3">CCFEE 5312</strain>
    </source>
</reference>
<proteinExistence type="predicted"/>
<feature type="compositionally biased region" description="Polar residues" evidence="2">
    <location>
        <begin position="499"/>
        <end position="508"/>
    </location>
</feature>
<feature type="coiled-coil region" evidence="1">
    <location>
        <begin position="125"/>
        <end position="152"/>
    </location>
</feature>
<feature type="region of interest" description="Disordered" evidence="2">
    <location>
        <begin position="442"/>
        <end position="473"/>
    </location>
</feature>
<evidence type="ECO:0000256" key="2">
    <source>
        <dbReference type="SAM" id="MobiDB-lite"/>
    </source>
</evidence>
<protein>
    <submittedName>
        <fullName evidence="3">Uncharacterized protein</fullName>
    </submittedName>
</protein>
<gene>
    <name evidence="3" type="ORF">LTR09_010373</name>
</gene>
<feature type="compositionally biased region" description="Basic and acidic residues" evidence="2">
    <location>
        <begin position="605"/>
        <end position="628"/>
    </location>
</feature>
<dbReference type="AlphaFoldDB" id="A0AAJ0D7L9"/>
<accession>A0AAJ0D7L9</accession>
<feature type="region of interest" description="Disordered" evidence="2">
    <location>
        <begin position="499"/>
        <end position="543"/>
    </location>
</feature>
<keyword evidence="4" id="KW-1185">Reference proteome</keyword>
<evidence type="ECO:0000313" key="4">
    <source>
        <dbReference type="Proteomes" id="UP001271007"/>
    </source>
</evidence>
<feature type="compositionally biased region" description="Basic residues" evidence="2">
    <location>
        <begin position="30"/>
        <end position="44"/>
    </location>
</feature>
<name>A0AAJ0D7L9_9PEZI</name>
<feature type="compositionally biased region" description="Basic and acidic residues" evidence="2">
    <location>
        <begin position="196"/>
        <end position="215"/>
    </location>
</feature>
<feature type="compositionally biased region" description="Low complexity" evidence="2">
    <location>
        <begin position="289"/>
        <end position="326"/>
    </location>
</feature>
<feature type="compositionally biased region" description="Basic and acidic residues" evidence="2">
    <location>
        <begin position="452"/>
        <end position="473"/>
    </location>
</feature>
<feature type="compositionally biased region" description="Basic residues" evidence="2">
    <location>
        <begin position="590"/>
        <end position="604"/>
    </location>
</feature>
<evidence type="ECO:0000313" key="3">
    <source>
        <dbReference type="EMBL" id="KAK3048212.1"/>
    </source>
</evidence>
<organism evidence="3 4">
    <name type="scientific">Extremus antarcticus</name>
    <dbReference type="NCBI Taxonomy" id="702011"/>
    <lineage>
        <taxon>Eukaryota</taxon>
        <taxon>Fungi</taxon>
        <taxon>Dikarya</taxon>
        <taxon>Ascomycota</taxon>
        <taxon>Pezizomycotina</taxon>
        <taxon>Dothideomycetes</taxon>
        <taxon>Dothideomycetidae</taxon>
        <taxon>Mycosphaerellales</taxon>
        <taxon>Extremaceae</taxon>
        <taxon>Extremus</taxon>
    </lineage>
</organism>
<sequence>MGLPIWRDPEAVKTKKEQVKTDPTAGARSPIRRQRPPYARRRTPPRHESTRNFPPRIPRSPPPSMGFDGMREGRRAENRGVPPVSTLLESADRRARTQTLRQRNRHESPVFDTSNATEEEMWAEIERQNAESDRLNAQAERLSAEAERVAAINRIVESELAAVEGTLERPSDWETWTSIQQAAWVDSRRNMVTRLEQHRDTLRASERQDSREGSTYRRSTLPSPPSDESGDPESLFLPDTSTARRSTRRSHPLSNSWRPESPVGGLGDRIRSPTPGAGDGWEIMRSTITPDASLPSADSSFASAAAAQSFTSNSTSATEANSSFSSVNSRQTSRGGRRAESVSSVDPDDLCDDEDREADAEFAAAMYARELTSGEGLERVRTHRSRYRAEGRRYADADEPEPVELGFRIISEALSTIEGRDRVGQLATTMHEAPAHIVQAVHQRSTNSGRHYSRDHYDDARPPTPHPERYSESAHAAVREASDQVHDYFRRFTADSLTSYSNGRAQNRSPPPRYEPSASHPEANASTSQDGPTAHPVSPPSARVQQDVADALLSGNEHDLDALRDIVGRLAQDEDISDDWWMSMGLHNLSRTRARSRSPARRRERSSEGLRSRSRARDGRVERGDARL</sequence>
<feature type="compositionally biased region" description="Basic and acidic residues" evidence="2">
    <location>
        <begin position="69"/>
        <end position="78"/>
    </location>
</feature>
<comment type="caution">
    <text evidence="3">The sequence shown here is derived from an EMBL/GenBank/DDBJ whole genome shotgun (WGS) entry which is preliminary data.</text>
</comment>
<dbReference type="EMBL" id="JAWDJX010000051">
    <property type="protein sequence ID" value="KAK3048212.1"/>
    <property type="molecule type" value="Genomic_DNA"/>
</dbReference>
<feature type="region of interest" description="Disordered" evidence="2">
    <location>
        <begin position="587"/>
        <end position="628"/>
    </location>
</feature>
<feature type="region of interest" description="Disordered" evidence="2">
    <location>
        <begin position="196"/>
        <end position="353"/>
    </location>
</feature>
<keyword evidence="1" id="KW-0175">Coiled coil</keyword>
<dbReference type="Proteomes" id="UP001271007">
    <property type="component" value="Unassembled WGS sequence"/>
</dbReference>
<feature type="compositionally biased region" description="Pro residues" evidence="2">
    <location>
        <begin position="55"/>
        <end position="64"/>
    </location>
</feature>
<evidence type="ECO:0000256" key="1">
    <source>
        <dbReference type="SAM" id="Coils"/>
    </source>
</evidence>